<dbReference type="InterPro" id="IPR011495">
    <property type="entry name" value="Sig_transdc_His_kin_sub2_dim/P"/>
</dbReference>
<comment type="caution">
    <text evidence="10">The sequence shown here is derived from an EMBL/GenBank/DDBJ whole genome shotgun (WGS) entry which is preliminary data.</text>
</comment>
<dbReference type="InterPro" id="IPR029016">
    <property type="entry name" value="GAF-like_dom_sf"/>
</dbReference>
<evidence type="ECO:0000256" key="6">
    <source>
        <dbReference type="ARBA" id="ARBA00022777"/>
    </source>
</evidence>
<evidence type="ECO:0000259" key="9">
    <source>
        <dbReference type="SMART" id="SM00387"/>
    </source>
</evidence>
<dbReference type="Gene3D" id="3.30.565.10">
    <property type="entry name" value="Histidine kinase-like ATPase, C-terminal domain"/>
    <property type="match status" value="1"/>
</dbReference>
<dbReference type="InterPro" id="IPR003018">
    <property type="entry name" value="GAF"/>
</dbReference>
<organism evidence="10 11">
    <name type="scientific">Dankookia rubra</name>
    <dbReference type="NCBI Taxonomy" id="1442381"/>
    <lineage>
        <taxon>Bacteria</taxon>
        <taxon>Pseudomonadati</taxon>
        <taxon>Pseudomonadota</taxon>
        <taxon>Alphaproteobacteria</taxon>
        <taxon>Acetobacterales</taxon>
        <taxon>Roseomonadaceae</taxon>
        <taxon>Dankookia</taxon>
    </lineage>
</organism>
<keyword evidence="7" id="KW-0067">ATP-binding</keyword>
<feature type="domain" description="GAF" evidence="8">
    <location>
        <begin position="45"/>
        <end position="195"/>
    </location>
</feature>
<evidence type="ECO:0000256" key="4">
    <source>
        <dbReference type="ARBA" id="ARBA00022679"/>
    </source>
</evidence>
<comment type="catalytic activity">
    <reaction evidence="1">
        <text>ATP + protein L-histidine = ADP + protein N-phospho-L-histidine.</text>
        <dbReference type="EC" id="2.7.13.3"/>
    </reaction>
</comment>
<evidence type="ECO:0000313" key="10">
    <source>
        <dbReference type="EMBL" id="TDH63366.1"/>
    </source>
</evidence>
<dbReference type="PANTHER" id="PTHR41523:SF8">
    <property type="entry name" value="ETHYLENE RESPONSE SENSOR PROTEIN"/>
    <property type="match status" value="1"/>
</dbReference>
<dbReference type="SUPFAM" id="SSF55874">
    <property type="entry name" value="ATPase domain of HSP90 chaperone/DNA topoisomerase II/histidine kinase"/>
    <property type="match status" value="1"/>
</dbReference>
<dbReference type="Pfam" id="PF02518">
    <property type="entry name" value="HATPase_c"/>
    <property type="match status" value="1"/>
</dbReference>
<dbReference type="Pfam" id="PF01590">
    <property type="entry name" value="GAF"/>
    <property type="match status" value="1"/>
</dbReference>
<evidence type="ECO:0000313" key="11">
    <source>
        <dbReference type="Proteomes" id="UP000295096"/>
    </source>
</evidence>
<dbReference type="GO" id="GO:0004673">
    <property type="term" value="F:protein histidine kinase activity"/>
    <property type="evidence" value="ECO:0007669"/>
    <property type="project" value="UniProtKB-EC"/>
</dbReference>
<dbReference type="SMART" id="SM00065">
    <property type="entry name" value="GAF"/>
    <property type="match status" value="1"/>
</dbReference>
<evidence type="ECO:0000256" key="1">
    <source>
        <dbReference type="ARBA" id="ARBA00000085"/>
    </source>
</evidence>
<sequence length="406" mass="44316">MVAEPQGLPGFCTAMSDPAQRSADRLLAQQTALARFGELALHSDDLQAILHDACRLVAEGLGTGLAKVLELQPDGRTLLVRAGVGWKPGVVGHVTLKAEPGTLEGLALSSPEAVVSEDTETEARFPIAEFMRDHGVRSLVNVTVIGADSRPPYGLLEVDSRAPRAFDADEIAFLQTYANMLAAAVDRLRAGDELRARAADVERLFRELQHRVKNNLQVIIGLMQLQSRRARSPETLDALRVVRQRVDALRLLHDKLYLAGDVDRVDLGAYLGELAGTLLRFHAEDEHGIRLVLEMRRIIVPPEQAAPLGLIVNEFITNSLKYAFDAAPRGGEGTRGTIGLRLEPTRGGELRVILCDNGRGLPEERSGGTGMRLVEGLARQLSARLDWSPAGRGTRLTLQFRLLPLR</sequence>
<evidence type="ECO:0000256" key="3">
    <source>
        <dbReference type="ARBA" id="ARBA00022553"/>
    </source>
</evidence>
<protein>
    <recommendedName>
        <fullName evidence="2">histidine kinase</fullName>
        <ecNumber evidence="2">2.7.13.3</ecNumber>
    </recommendedName>
</protein>
<dbReference type="InterPro" id="IPR036890">
    <property type="entry name" value="HATPase_C_sf"/>
</dbReference>
<evidence type="ECO:0000259" key="8">
    <source>
        <dbReference type="SMART" id="SM00065"/>
    </source>
</evidence>
<dbReference type="EMBL" id="SMSJ01000005">
    <property type="protein sequence ID" value="TDH63366.1"/>
    <property type="molecule type" value="Genomic_DNA"/>
</dbReference>
<dbReference type="SUPFAM" id="SSF55781">
    <property type="entry name" value="GAF domain-like"/>
    <property type="match status" value="1"/>
</dbReference>
<dbReference type="EC" id="2.7.13.3" evidence="2"/>
<evidence type="ECO:0000256" key="2">
    <source>
        <dbReference type="ARBA" id="ARBA00012438"/>
    </source>
</evidence>
<reference evidence="10 11" key="1">
    <citation type="journal article" date="2016" name="J. Microbiol.">
        <title>Dankookia rubra gen. nov., sp. nov., an alphaproteobacterium isolated from sediment of a shallow stream.</title>
        <authorList>
            <person name="Kim W.H."/>
            <person name="Kim D.H."/>
            <person name="Kang K."/>
            <person name="Ahn T.Y."/>
        </authorList>
    </citation>
    <scope>NUCLEOTIDE SEQUENCE [LARGE SCALE GENOMIC DNA]</scope>
    <source>
        <strain evidence="10 11">JCM30602</strain>
    </source>
</reference>
<gene>
    <name evidence="10" type="ORF">E2C06_05865</name>
</gene>
<dbReference type="PANTHER" id="PTHR41523">
    <property type="entry name" value="TWO-COMPONENT SYSTEM SENSOR PROTEIN"/>
    <property type="match status" value="1"/>
</dbReference>
<keyword evidence="6" id="KW-0418">Kinase</keyword>
<keyword evidence="4" id="KW-0808">Transferase</keyword>
<feature type="domain" description="Histidine kinase/HSP90-like ATPase" evidence="9">
    <location>
        <begin position="303"/>
        <end position="404"/>
    </location>
</feature>
<keyword evidence="5" id="KW-0547">Nucleotide-binding</keyword>
<dbReference type="AlphaFoldDB" id="A0A4R5QJL8"/>
<accession>A0A4R5QJL8</accession>
<dbReference type="Proteomes" id="UP000295096">
    <property type="component" value="Unassembled WGS sequence"/>
</dbReference>
<evidence type="ECO:0000256" key="5">
    <source>
        <dbReference type="ARBA" id="ARBA00022741"/>
    </source>
</evidence>
<dbReference type="Gene3D" id="3.30.450.40">
    <property type="match status" value="1"/>
</dbReference>
<keyword evidence="11" id="KW-1185">Reference proteome</keyword>
<dbReference type="GO" id="GO:0005524">
    <property type="term" value="F:ATP binding"/>
    <property type="evidence" value="ECO:0007669"/>
    <property type="project" value="UniProtKB-KW"/>
</dbReference>
<dbReference type="SMART" id="SM00387">
    <property type="entry name" value="HATPase_c"/>
    <property type="match status" value="1"/>
</dbReference>
<name>A0A4R5QJL8_9PROT</name>
<dbReference type="OrthoDB" id="9767435at2"/>
<evidence type="ECO:0000256" key="7">
    <source>
        <dbReference type="ARBA" id="ARBA00022840"/>
    </source>
</evidence>
<dbReference type="InterPro" id="IPR003594">
    <property type="entry name" value="HATPase_dom"/>
</dbReference>
<dbReference type="Pfam" id="PF07568">
    <property type="entry name" value="HisKA_2"/>
    <property type="match status" value="1"/>
</dbReference>
<keyword evidence="3" id="KW-0597">Phosphoprotein</keyword>
<proteinExistence type="predicted"/>